<dbReference type="InParanoid" id="F4RJE3"/>
<dbReference type="GeneID" id="18933933"/>
<protein>
    <submittedName>
        <fullName evidence="1">Uncharacterized protein</fullName>
    </submittedName>
</protein>
<organism evidence="2">
    <name type="scientific">Melampsora larici-populina (strain 98AG31 / pathotype 3-4-7)</name>
    <name type="common">Poplar leaf rust fungus</name>
    <dbReference type="NCBI Taxonomy" id="747676"/>
    <lineage>
        <taxon>Eukaryota</taxon>
        <taxon>Fungi</taxon>
        <taxon>Dikarya</taxon>
        <taxon>Basidiomycota</taxon>
        <taxon>Pucciniomycotina</taxon>
        <taxon>Pucciniomycetes</taxon>
        <taxon>Pucciniales</taxon>
        <taxon>Melampsoraceae</taxon>
        <taxon>Melampsora</taxon>
    </lineage>
</organism>
<evidence type="ECO:0000313" key="1">
    <source>
        <dbReference type="EMBL" id="EGG07298.1"/>
    </source>
</evidence>
<dbReference type="EMBL" id="GL883104">
    <property type="protein sequence ID" value="EGG07298.1"/>
    <property type="molecule type" value="Genomic_DNA"/>
</dbReference>
<proteinExistence type="predicted"/>
<dbReference type="HOGENOM" id="CLU_2513078_0_0_1"/>
<gene>
    <name evidence="1" type="ORF">MELLADRAFT_85681</name>
</gene>
<dbReference type="VEuPathDB" id="FungiDB:MELLADRAFT_85681"/>
<evidence type="ECO:0000313" key="2">
    <source>
        <dbReference type="Proteomes" id="UP000001072"/>
    </source>
</evidence>
<keyword evidence="2" id="KW-1185">Reference proteome</keyword>
<sequence length="85" mass="9566">MTHALKSNFASDHLGNPTLDVLPCIRHSVPVHLPLVEPKSLSIVHIRFFFFAMQAGRPESGATLGELRKILDKCYEKFDSDESEE</sequence>
<reference evidence="2" key="1">
    <citation type="journal article" date="2011" name="Proc. Natl. Acad. Sci. U.S.A.">
        <title>Obligate biotrophy features unraveled by the genomic analysis of rust fungi.</title>
        <authorList>
            <person name="Duplessis S."/>
            <person name="Cuomo C.A."/>
            <person name="Lin Y.-C."/>
            <person name="Aerts A."/>
            <person name="Tisserant E."/>
            <person name="Veneault-Fourrey C."/>
            <person name="Joly D.L."/>
            <person name="Hacquard S."/>
            <person name="Amselem J."/>
            <person name="Cantarel B.L."/>
            <person name="Chiu R."/>
            <person name="Coutinho P.M."/>
            <person name="Feau N."/>
            <person name="Field M."/>
            <person name="Frey P."/>
            <person name="Gelhaye E."/>
            <person name="Goldberg J."/>
            <person name="Grabherr M.G."/>
            <person name="Kodira C.D."/>
            <person name="Kohler A."/>
            <person name="Kuees U."/>
            <person name="Lindquist E.A."/>
            <person name="Lucas S.M."/>
            <person name="Mago R."/>
            <person name="Mauceli E."/>
            <person name="Morin E."/>
            <person name="Murat C."/>
            <person name="Pangilinan J.L."/>
            <person name="Park R."/>
            <person name="Pearson M."/>
            <person name="Quesneville H."/>
            <person name="Rouhier N."/>
            <person name="Sakthikumar S."/>
            <person name="Salamov A.A."/>
            <person name="Schmutz J."/>
            <person name="Selles B."/>
            <person name="Shapiro H."/>
            <person name="Tanguay P."/>
            <person name="Tuskan G.A."/>
            <person name="Henrissat B."/>
            <person name="Van de Peer Y."/>
            <person name="Rouze P."/>
            <person name="Ellis J.G."/>
            <person name="Dodds P.N."/>
            <person name="Schein J.E."/>
            <person name="Zhong S."/>
            <person name="Hamelin R.C."/>
            <person name="Grigoriev I.V."/>
            <person name="Szabo L.J."/>
            <person name="Martin F."/>
        </authorList>
    </citation>
    <scope>NUCLEOTIDE SEQUENCE [LARGE SCALE GENOMIC DNA]</scope>
    <source>
        <strain evidence="2">98AG31 / pathotype 3-4-7</strain>
    </source>
</reference>
<accession>F4RJE3</accession>
<dbReference type="Proteomes" id="UP000001072">
    <property type="component" value="Unassembled WGS sequence"/>
</dbReference>
<dbReference type="RefSeq" id="XP_007409205.1">
    <property type="nucleotide sequence ID" value="XM_007409143.1"/>
</dbReference>
<dbReference type="AlphaFoldDB" id="F4RJE3"/>
<dbReference type="KEGG" id="mlr:MELLADRAFT_85681"/>
<name>F4RJE3_MELLP</name>